<evidence type="ECO:0000313" key="4">
    <source>
        <dbReference type="Proteomes" id="UP000298781"/>
    </source>
</evidence>
<dbReference type="KEGG" id="pstg:E8M01_30200"/>
<feature type="chain" id="PRO_5020980868" description="DUF4148 domain-containing protein" evidence="2">
    <location>
        <begin position="23"/>
        <end position="83"/>
    </location>
</feature>
<dbReference type="EMBL" id="CP039690">
    <property type="protein sequence ID" value="QCI68130.1"/>
    <property type="molecule type" value="Genomic_DNA"/>
</dbReference>
<keyword evidence="4" id="KW-1185">Reference proteome</keyword>
<evidence type="ECO:0008006" key="5">
    <source>
        <dbReference type="Google" id="ProtNLM"/>
    </source>
</evidence>
<feature type="region of interest" description="Disordered" evidence="1">
    <location>
        <begin position="40"/>
        <end position="61"/>
    </location>
</feature>
<name>A0A4D7BBM8_9HYPH</name>
<dbReference type="Proteomes" id="UP000298781">
    <property type="component" value="Chromosome"/>
</dbReference>
<proteinExistence type="predicted"/>
<feature type="signal peptide" evidence="2">
    <location>
        <begin position="1"/>
        <end position="22"/>
    </location>
</feature>
<organism evidence="3 4">
    <name type="scientific">Phreatobacter stygius</name>
    <dbReference type="NCBI Taxonomy" id="1940610"/>
    <lineage>
        <taxon>Bacteria</taxon>
        <taxon>Pseudomonadati</taxon>
        <taxon>Pseudomonadota</taxon>
        <taxon>Alphaproteobacteria</taxon>
        <taxon>Hyphomicrobiales</taxon>
        <taxon>Phreatobacteraceae</taxon>
        <taxon>Phreatobacter</taxon>
    </lineage>
</organism>
<gene>
    <name evidence="3" type="ORF">E8M01_30200</name>
</gene>
<dbReference type="RefSeq" id="WP_136963550.1">
    <property type="nucleotide sequence ID" value="NZ_CP039690.1"/>
</dbReference>
<evidence type="ECO:0000256" key="2">
    <source>
        <dbReference type="SAM" id="SignalP"/>
    </source>
</evidence>
<reference evidence="3 4" key="1">
    <citation type="submission" date="2019-04" db="EMBL/GenBank/DDBJ databases">
        <title>Phreatobacter aquaticus sp. nov.</title>
        <authorList>
            <person name="Choi A."/>
        </authorList>
    </citation>
    <scope>NUCLEOTIDE SEQUENCE [LARGE SCALE GENOMIC DNA]</scope>
    <source>
        <strain evidence="3 4">KCTC 52518</strain>
    </source>
</reference>
<protein>
    <recommendedName>
        <fullName evidence="5">DUF4148 domain-containing protein</fullName>
    </recommendedName>
</protein>
<accession>A0A4D7BBM8</accession>
<evidence type="ECO:0000313" key="3">
    <source>
        <dbReference type="EMBL" id="QCI68130.1"/>
    </source>
</evidence>
<dbReference type="AlphaFoldDB" id="A0A4D7BBM8"/>
<dbReference type="OrthoDB" id="9969797at2"/>
<evidence type="ECO:0000256" key="1">
    <source>
        <dbReference type="SAM" id="MobiDB-lite"/>
    </source>
</evidence>
<sequence>MKKFILAAALLAPLAVAAPAFAQGGGDAAGFIETPSITTYAPNQPREFSSQRSLGGQTVGVSNAERNLIQREVVPSSAFSSSN</sequence>
<keyword evidence="2" id="KW-0732">Signal</keyword>